<feature type="binding site" evidence="5">
    <location>
        <begin position="429"/>
        <end position="434"/>
    </location>
    <ligand>
        <name>ATP</name>
        <dbReference type="ChEBI" id="CHEBI:30616"/>
    </ligand>
</feature>
<dbReference type="InterPro" id="IPR011904">
    <property type="entry name" value="Ac_CoA_lig"/>
</dbReference>
<feature type="binding site" evidence="5">
    <location>
        <position position="329"/>
    </location>
    <ligand>
        <name>CoA</name>
        <dbReference type="ChEBI" id="CHEBI:57287"/>
    </ligand>
</feature>
<feature type="binding site" evidence="5">
    <location>
        <position position="520"/>
    </location>
    <ligand>
        <name>ATP</name>
        <dbReference type="ChEBI" id="CHEBI:30616"/>
    </ligand>
</feature>
<feature type="binding site" evidence="5">
    <location>
        <position position="543"/>
    </location>
    <ligand>
        <name>CoA</name>
        <dbReference type="ChEBI" id="CHEBI:57287"/>
    </ligand>
</feature>
<dbReference type="NCBIfam" id="TIGR02188">
    <property type="entry name" value="Ac_CoA_lig_AcsA"/>
    <property type="match status" value="1"/>
</dbReference>
<dbReference type="Proteomes" id="UP001196980">
    <property type="component" value="Unassembled WGS sequence"/>
</dbReference>
<keyword evidence="5" id="KW-0460">Magnesium</keyword>
<feature type="binding site" evidence="5">
    <location>
        <begin position="405"/>
        <end position="407"/>
    </location>
    <ligand>
        <name>ATP</name>
        <dbReference type="ChEBI" id="CHEBI:30616"/>
    </ligand>
</feature>
<keyword evidence="4 5" id="KW-0007">Acetylation</keyword>
<dbReference type="PROSITE" id="PS00455">
    <property type="entry name" value="AMP_BINDING"/>
    <property type="match status" value="1"/>
</dbReference>
<comment type="cofactor">
    <cofactor evidence="5">
        <name>Mg(2+)</name>
        <dbReference type="ChEBI" id="CHEBI:18420"/>
    </cofactor>
</comment>
<dbReference type="InterPro" id="IPR000873">
    <property type="entry name" value="AMP-dep_synth/lig_dom"/>
</dbReference>
<feature type="binding site" evidence="5">
    <location>
        <position position="557"/>
    </location>
    <ligand>
        <name>Mg(2+)</name>
        <dbReference type="ChEBI" id="CHEBI:18420"/>
    </ligand>
</feature>
<accession>A0ABS6S2D2</accession>
<protein>
    <recommendedName>
        <fullName evidence="5">Acetyl-coenzyme A synthetase</fullName>
        <shortName evidence="5">AcCoA synthetase</shortName>
        <shortName evidence="5">Acs</shortName>
        <ecNumber evidence="5">6.2.1.1</ecNumber>
    </recommendedName>
    <alternativeName>
        <fullName evidence="5">Acetate--CoA ligase</fullName>
    </alternativeName>
    <alternativeName>
        <fullName evidence="5">Acyl-activating enzyme</fullName>
    </alternativeName>
</protein>
<sequence>MTDKSNIEVLMAEGRLFPPPAEFSEKACIKDMDEYERLYKRSVEDTEGFWAEMAQTHLHWFKEWDTTLSYDLTKPFIKWFEGGKLNVSYNCLDRHVKSGYKNKAAIIWESNYGILNKTYTYQQLYYEVNKFANVLKRHGIQKGDRVMIYLPMVPEVVISMLACARIGAIHSVVFGGFSAQSLRDRIIDCQAKMLITADYGSRGGKLVPLKSNADEAVEYCPSIEKVIVVKTQTSAPTTVSMNDKQGMRRDFWWHEEINDKQITHYCEPEWMDAEDPLFILYTSGSTGKPKGVLHTTAGYLLYTQLTFKWIFDYRDEDVYFCTADVGWITGHSYIVYGPLSSGATSLIFEGIPTYPDPGRFWGIVERYGVNIFYTAPTAIRALMKEGDQWVKQYDLSSLRLLGTVGEPINPEAWMWYHNVVGRGEVPIVDTWWQTETGGILITPLPGAMTLKPGSASKPFPGIVPAILKENGDPAGVNQGGYLVIKKPWPGILRGTYGDPDNIRIRDVYFSRFKGVYFTGDGARCDEDGDYWLMGRIDDVINVSGHRIGTAEVESALVSHEAVAEAAVVGFPHDIKGEGLYAYVTLKEGYQSSEELKGRLVEHVRHVIGPIASPDKVQFSPSLPKTRSGKIMRRILRNIAKGELEHLGDTSTLADPMVVDDLVKGKQ</sequence>
<evidence type="ECO:0000259" key="6">
    <source>
        <dbReference type="Pfam" id="PF00501"/>
    </source>
</evidence>
<feature type="binding site" evidence="5">
    <location>
        <position position="562"/>
    </location>
    <ligand>
        <name>Mg(2+)</name>
        <dbReference type="ChEBI" id="CHEBI:18420"/>
    </ligand>
</feature>
<dbReference type="PANTHER" id="PTHR24095:SF14">
    <property type="entry name" value="ACETYL-COENZYME A SYNTHETASE 1"/>
    <property type="match status" value="1"/>
</dbReference>
<keyword evidence="1 5" id="KW-0436">Ligase</keyword>
<proteinExistence type="inferred from homology"/>
<feature type="binding site" evidence="5">
    <location>
        <position position="546"/>
    </location>
    <ligand>
        <name>ATP</name>
        <dbReference type="ChEBI" id="CHEBI:30616"/>
    </ligand>
</feature>
<gene>
    <name evidence="9" type="primary">acs</name>
    <name evidence="5" type="synonym">acsA</name>
    <name evidence="9" type="ORF">HWQ67_15605</name>
</gene>
<dbReference type="EC" id="6.2.1.1" evidence="5"/>
<dbReference type="EMBL" id="JABXWD010000410">
    <property type="protein sequence ID" value="MBV6343007.1"/>
    <property type="molecule type" value="Genomic_DNA"/>
</dbReference>
<evidence type="ECO:0000313" key="9">
    <source>
        <dbReference type="EMBL" id="MBV6343007.1"/>
    </source>
</evidence>
<feature type="binding site" evidence="5">
    <location>
        <position position="559"/>
    </location>
    <ligand>
        <name>Mg(2+)</name>
        <dbReference type="ChEBI" id="CHEBI:18420"/>
    </ligand>
</feature>
<comment type="caution">
    <text evidence="9">The sequence shown here is derived from an EMBL/GenBank/DDBJ whole genome shotgun (WGS) entry which is preliminary data.</text>
</comment>
<keyword evidence="3 5" id="KW-0067">ATP-binding</keyword>
<dbReference type="InterPro" id="IPR032387">
    <property type="entry name" value="ACAS_N"/>
</dbReference>
<keyword evidence="2 5" id="KW-0547">Nucleotide-binding</keyword>
<evidence type="ECO:0000256" key="2">
    <source>
        <dbReference type="ARBA" id="ARBA00022741"/>
    </source>
</evidence>
<dbReference type="RefSeq" id="WP_218253613.1">
    <property type="nucleotide sequence ID" value="NZ_JABXWD010000410.1"/>
</dbReference>
<dbReference type="Pfam" id="PF00501">
    <property type="entry name" value="AMP-binding"/>
    <property type="match status" value="1"/>
</dbReference>
<dbReference type="InterPro" id="IPR020845">
    <property type="entry name" value="AMP-binding_CS"/>
</dbReference>
<evidence type="ECO:0000259" key="8">
    <source>
        <dbReference type="Pfam" id="PF16177"/>
    </source>
</evidence>
<comment type="function">
    <text evidence="5">Catalyzes the conversion of acetate into acetyl-CoA (AcCoA), an essential intermediate at the junction of anabolic and catabolic pathways. AcsA undergoes a two-step reaction. In the first half reaction, AcsA combines acetate with ATP to form acetyl-adenylate (AcAMP) intermediate. In the second half reaction, it can then transfer the acetyl group from AcAMP to the sulfhydryl group of CoA, forming the product AcCoA.</text>
</comment>
<dbReference type="NCBIfam" id="NF001208">
    <property type="entry name" value="PRK00174.1"/>
    <property type="match status" value="1"/>
</dbReference>
<dbReference type="Pfam" id="PF13193">
    <property type="entry name" value="AMP-binding_C"/>
    <property type="match status" value="1"/>
</dbReference>
<comment type="caution">
    <text evidence="5">Lacks conserved residue(s) required for the propagation of feature annotation.</text>
</comment>
<feature type="binding site" evidence="5">
    <location>
        <position position="535"/>
    </location>
    <ligand>
        <name>ATP</name>
        <dbReference type="ChEBI" id="CHEBI:30616"/>
    </ligand>
</feature>
<comment type="PTM">
    <text evidence="5">Acetylated. Deacetylation by the SIR2-homolog deacetylase activates the enzyme.</text>
</comment>
<feature type="domain" description="AMP-dependent synthetase/ligase" evidence="6">
    <location>
        <begin position="98"/>
        <end position="492"/>
    </location>
</feature>
<evidence type="ECO:0000256" key="1">
    <source>
        <dbReference type="ARBA" id="ARBA00022598"/>
    </source>
</evidence>
<dbReference type="InterPro" id="IPR025110">
    <property type="entry name" value="AMP-bd_C"/>
</dbReference>
<comment type="catalytic activity">
    <reaction evidence="5">
        <text>acetate + ATP + CoA = acetyl-CoA + AMP + diphosphate</text>
        <dbReference type="Rhea" id="RHEA:23176"/>
        <dbReference type="ChEBI" id="CHEBI:30089"/>
        <dbReference type="ChEBI" id="CHEBI:30616"/>
        <dbReference type="ChEBI" id="CHEBI:33019"/>
        <dbReference type="ChEBI" id="CHEBI:57287"/>
        <dbReference type="ChEBI" id="CHEBI:57288"/>
        <dbReference type="ChEBI" id="CHEBI:456215"/>
        <dbReference type="EC" id="6.2.1.1"/>
    </reaction>
</comment>
<keyword evidence="10" id="KW-1185">Reference proteome</keyword>
<evidence type="ECO:0000256" key="4">
    <source>
        <dbReference type="ARBA" id="ARBA00022990"/>
    </source>
</evidence>
<evidence type="ECO:0000313" key="10">
    <source>
        <dbReference type="Proteomes" id="UP001196980"/>
    </source>
</evidence>
<evidence type="ECO:0000259" key="7">
    <source>
        <dbReference type="Pfam" id="PF13193"/>
    </source>
</evidence>
<feature type="binding site" evidence="5">
    <location>
        <position position="604"/>
    </location>
    <ligand>
        <name>CoA</name>
        <dbReference type="ChEBI" id="CHEBI:57287"/>
    </ligand>
</feature>
<dbReference type="GO" id="GO:0003987">
    <property type="term" value="F:acetate-CoA ligase activity"/>
    <property type="evidence" value="ECO:0007669"/>
    <property type="project" value="UniProtKB-EC"/>
</dbReference>
<organism evidence="9 10">
    <name type="scientific">Candidatus Magnetobacterium casense</name>
    <dbReference type="NCBI Taxonomy" id="1455061"/>
    <lineage>
        <taxon>Bacteria</taxon>
        <taxon>Pseudomonadati</taxon>
        <taxon>Nitrospirota</taxon>
        <taxon>Thermodesulfovibrionia</taxon>
        <taxon>Thermodesulfovibrionales</taxon>
        <taxon>Candidatus Magnetobacteriaceae</taxon>
        <taxon>Candidatus Magnetobacterium</taxon>
    </lineage>
</organism>
<feature type="domain" description="Acetyl-coenzyme A synthetase N-terminal" evidence="8">
    <location>
        <begin position="35"/>
        <end position="91"/>
    </location>
</feature>
<evidence type="ECO:0000256" key="5">
    <source>
        <dbReference type="HAMAP-Rule" id="MF_01123"/>
    </source>
</evidence>
<feature type="modified residue" description="N6-acetyllysine" evidence="5">
    <location>
        <position position="629"/>
    </location>
</feature>
<dbReference type="CDD" id="cd05966">
    <property type="entry name" value="ACS"/>
    <property type="match status" value="1"/>
</dbReference>
<name>A0ABS6S2D2_9BACT</name>
<dbReference type="Pfam" id="PF16177">
    <property type="entry name" value="ACAS_N"/>
    <property type="match status" value="1"/>
</dbReference>
<reference evidence="9 10" key="1">
    <citation type="journal article" date="2020" name="J Geophys Res Biogeosci">
        <title>Magnetotaxis as an Adaptation to Enable Bacterial Shuttling of Microbial Sulfur and Sulfur Cycling Across Aquatic Oxic#Anoxic Interfaces.</title>
        <authorList>
            <person name="Li J."/>
            <person name="Liu P."/>
            <person name="Wang J."/>
            <person name="Roberts A.P."/>
            <person name="Pan Y."/>
        </authorList>
    </citation>
    <scope>NUCLEOTIDE SEQUENCE [LARGE SCALE GENOMIC DNA]</scope>
    <source>
        <strain evidence="9 10">MYR-1_YQ</strain>
    </source>
</reference>
<comment type="similarity">
    <text evidence="5">Belongs to the ATP-dependent AMP-binding enzyme family.</text>
</comment>
<dbReference type="HAMAP" id="MF_01123">
    <property type="entry name" value="Ac_CoA_synth"/>
    <property type="match status" value="1"/>
</dbReference>
<feature type="domain" description="AMP-binding enzyme C-terminal" evidence="7">
    <location>
        <begin position="551"/>
        <end position="629"/>
    </location>
</feature>
<evidence type="ECO:0000256" key="3">
    <source>
        <dbReference type="ARBA" id="ARBA00022840"/>
    </source>
</evidence>
<dbReference type="PANTHER" id="PTHR24095">
    <property type="entry name" value="ACETYL-COENZYME A SYNTHETASE"/>
    <property type="match status" value="1"/>
</dbReference>
<feature type="binding site" evidence="5">
    <location>
        <begin position="202"/>
        <end position="205"/>
    </location>
    <ligand>
        <name>CoA</name>
        <dbReference type="ChEBI" id="CHEBI:57287"/>
    </ligand>
</feature>
<keyword evidence="5" id="KW-0479">Metal-binding</keyword>